<dbReference type="EMBL" id="JANPWB010000015">
    <property type="protein sequence ID" value="KAJ1091787.1"/>
    <property type="molecule type" value="Genomic_DNA"/>
</dbReference>
<keyword evidence="3" id="KW-1185">Reference proteome</keyword>
<name>A0AAV7LN23_PLEWA</name>
<gene>
    <name evidence="2" type="ORF">NDU88_004902</name>
</gene>
<evidence type="ECO:0000313" key="3">
    <source>
        <dbReference type="Proteomes" id="UP001066276"/>
    </source>
</evidence>
<dbReference type="Proteomes" id="UP001066276">
    <property type="component" value="Chromosome 11"/>
</dbReference>
<proteinExistence type="predicted"/>
<comment type="caution">
    <text evidence="2">The sequence shown here is derived from an EMBL/GenBank/DDBJ whole genome shotgun (WGS) entry which is preliminary data.</text>
</comment>
<dbReference type="AlphaFoldDB" id="A0AAV7LN23"/>
<reference evidence="2" key="1">
    <citation type="journal article" date="2022" name="bioRxiv">
        <title>Sequencing and chromosome-scale assembly of the giantPleurodeles waltlgenome.</title>
        <authorList>
            <person name="Brown T."/>
            <person name="Elewa A."/>
            <person name="Iarovenko S."/>
            <person name="Subramanian E."/>
            <person name="Araus A.J."/>
            <person name="Petzold A."/>
            <person name="Susuki M."/>
            <person name="Suzuki K.-i.T."/>
            <person name="Hayashi T."/>
            <person name="Toyoda A."/>
            <person name="Oliveira C."/>
            <person name="Osipova E."/>
            <person name="Leigh N.D."/>
            <person name="Simon A."/>
            <person name="Yun M.H."/>
        </authorList>
    </citation>
    <scope>NUCLEOTIDE SEQUENCE</scope>
    <source>
        <strain evidence="2">20211129_DDA</strain>
        <tissue evidence="2">Liver</tissue>
    </source>
</reference>
<evidence type="ECO:0000256" key="1">
    <source>
        <dbReference type="SAM" id="MobiDB-lite"/>
    </source>
</evidence>
<protein>
    <submittedName>
        <fullName evidence="2">Uncharacterized protein</fullName>
    </submittedName>
</protein>
<feature type="region of interest" description="Disordered" evidence="1">
    <location>
        <begin position="33"/>
        <end position="59"/>
    </location>
</feature>
<organism evidence="2 3">
    <name type="scientific">Pleurodeles waltl</name>
    <name type="common">Iberian ribbed newt</name>
    <dbReference type="NCBI Taxonomy" id="8319"/>
    <lineage>
        <taxon>Eukaryota</taxon>
        <taxon>Metazoa</taxon>
        <taxon>Chordata</taxon>
        <taxon>Craniata</taxon>
        <taxon>Vertebrata</taxon>
        <taxon>Euteleostomi</taxon>
        <taxon>Amphibia</taxon>
        <taxon>Batrachia</taxon>
        <taxon>Caudata</taxon>
        <taxon>Salamandroidea</taxon>
        <taxon>Salamandridae</taxon>
        <taxon>Pleurodelinae</taxon>
        <taxon>Pleurodeles</taxon>
    </lineage>
</organism>
<sequence>MLVELRYATRFSCLKQLQCRESWPSRDAAGPCGVVELSANTPPPRNPQVAEKSRSSGAALKTKWRAEERIGQQCACNSFEAVRLSGAVWVAPEVVRSVRG</sequence>
<evidence type="ECO:0000313" key="2">
    <source>
        <dbReference type="EMBL" id="KAJ1091787.1"/>
    </source>
</evidence>
<accession>A0AAV7LN23</accession>